<gene>
    <name evidence="10" type="ORF">JOC77_004005</name>
</gene>
<keyword evidence="2 7" id="KW-0808">Transferase</keyword>
<dbReference type="GO" id="GO:0008662">
    <property type="term" value="F:1-phosphofructokinase activity"/>
    <property type="evidence" value="ECO:0007669"/>
    <property type="project" value="UniProtKB-EC"/>
</dbReference>
<evidence type="ECO:0000256" key="4">
    <source>
        <dbReference type="ARBA" id="ARBA00022777"/>
    </source>
</evidence>
<dbReference type="EMBL" id="JAFBFI010000026">
    <property type="protein sequence ID" value="MBM7694542.1"/>
    <property type="molecule type" value="Genomic_DNA"/>
</dbReference>
<sequence length="308" mass="33480">MIYTVTLNPSIDYIVEVEDFQINSLNRMKQEAKFPGGKGINVSRVLSRIGSGNKALGFIGGFTGSFIESFLQAENVHMDFTHIAEDTRINIKLKTGKETEINGLGPKITEENYQELLAKIDRLASQDTIVLAGSVPPSFPPNFYETVTKRCAQRGVKVVVDTSGPSLMDVVKHRPFLIKPNHHELGDLFSVEIETVKDAAFYAKKLIEAGARNVIVSMAGEGAVLQTEGKTYTAGVPRGNVVNSVGAGDSVVAGFIGKYTKTNDIIQAFKYGIAAGSATAFSTDLCQKQEIEALLPQVHIQQLEEDIK</sequence>
<comment type="catalytic activity">
    <reaction evidence="7">
        <text>D-tagatofuranose 6-phosphate + ATP = D-tagatofuranose 1,6-bisphosphate + ADP + H(+)</text>
        <dbReference type="Rhea" id="RHEA:12420"/>
        <dbReference type="ChEBI" id="CHEBI:15378"/>
        <dbReference type="ChEBI" id="CHEBI:30616"/>
        <dbReference type="ChEBI" id="CHEBI:58694"/>
        <dbReference type="ChEBI" id="CHEBI:58695"/>
        <dbReference type="ChEBI" id="CHEBI:456216"/>
        <dbReference type="EC" id="2.7.1.144"/>
    </reaction>
</comment>
<comment type="similarity">
    <text evidence="1">Belongs to the carbohydrate kinase pfkB family.</text>
</comment>
<dbReference type="InterPro" id="IPR017583">
    <property type="entry name" value="Tagatose/fructose_Pkinase"/>
</dbReference>
<dbReference type="NCBIfam" id="TIGR03168">
    <property type="entry name" value="1-PFK"/>
    <property type="match status" value="1"/>
</dbReference>
<dbReference type="Gene3D" id="3.40.1190.20">
    <property type="match status" value="1"/>
</dbReference>
<dbReference type="Proteomes" id="UP000823486">
    <property type="component" value="Unassembled WGS sequence"/>
</dbReference>
<evidence type="ECO:0000256" key="8">
    <source>
        <dbReference type="RuleBase" id="RU369061"/>
    </source>
</evidence>
<comment type="catalytic activity">
    <reaction evidence="6 8">
        <text>beta-D-fructose 1-phosphate + ATP = beta-D-fructose 1,6-bisphosphate + ADP + H(+)</text>
        <dbReference type="Rhea" id="RHEA:14213"/>
        <dbReference type="ChEBI" id="CHEBI:15378"/>
        <dbReference type="ChEBI" id="CHEBI:30616"/>
        <dbReference type="ChEBI" id="CHEBI:32966"/>
        <dbReference type="ChEBI" id="CHEBI:138881"/>
        <dbReference type="ChEBI" id="CHEBI:456216"/>
        <dbReference type="EC" id="2.7.1.56"/>
    </reaction>
</comment>
<evidence type="ECO:0000256" key="6">
    <source>
        <dbReference type="ARBA" id="ARBA00047745"/>
    </source>
</evidence>
<evidence type="ECO:0000256" key="7">
    <source>
        <dbReference type="PIRNR" id="PIRNR000535"/>
    </source>
</evidence>
<dbReference type="NCBIfam" id="TIGR03828">
    <property type="entry name" value="pfkB"/>
    <property type="match status" value="1"/>
</dbReference>
<dbReference type="PROSITE" id="PS00584">
    <property type="entry name" value="PFKB_KINASES_2"/>
    <property type="match status" value="1"/>
</dbReference>
<dbReference type="PROSITE" id="PS00583">
    <property type="entry name" value="PFKB_KINASES_1"/>
    <property type="match status" value="1"/>
</dbReference>
<protein>
    <recommendedName>
        <fullName evidence="7">Tagatose-6-phosphate kinase</fullName>
        <ecNumber evidence="7">2.7.1.144</ecNumber>
    </recommendedName>
</protein>
<proteinExistence type="inferred from homology"/>
<dbReference type="InterPro" id="IPR011611">
    <property type="entry name" value="PfkB_dom"/>
</dbReference>
<comment type="pathway">
    <text evidence="7">Carbohydrate metabolism; D-tagatose 6-phosphate degradation; D-glyceraldehyde 3-phosphate and glycerone phosphate from D-tagatose 6-phosphate: step 1/2.</text>
</comment>
<comment type="similarity">
    <text evidence="7">Belongs to the carbohydrate kinase PfkB family. LacC subfamily.</text>
</comment>
<dbReference type="Pfam" id="PF00294">
    <property type="entry name" value="PfkB"/>
    <property type="match status" value="1"/>
</dbReference>
<dbReference type="InterPro" id="IPR029056">
    <property type="entry name" value="Ribokinase-like"/>
</dbReference>
<comment type="caution">
    <text evidence="10">The sequence shown here is derived from an EMBL/GenBank/DDBJ whole genome shotgun (WGS) entry which is preliminary data.</text>
</comment>
<evidence type="ECO:0000256" key="1">
    <source>
        <dbReference type="ARBA" id="ARBA00005380"/>
    </source>
</evidence>
<evidence type="ECO:0000313" key="10">
    <source>
        <dbReference type="EMBL" id="MBM7694542.1"/>
    </source>
</evidence>
<feature type="domain" description="Carbohydrate kinase PfkB" evidence="9">
    <location>
        <begin position="8"/>
        <end position="284"/>
    </location>
</feature>
<evidence type="ECO:0000259" key="9">
    <source>
        <dbReference type="Pfam" id="PF00294"/>
    </source>
</evidence>
<keyword evidence="11" id="KW-1185">Reference proteome</keyword>
<keyword evidence="4 8" id="KW-0418">Kinase</keyword>
<keyword evidence="3 7" id="KW-0547">Nucleotide-binding</keyword>
<name>A0ABS2QN64_9BACI</name>
<evidence type="ECO:0000313" key="11">
    <source>
        <dbReference type="Proteomes" id="UP000823486"/>
    </source>
</evidence>
<dbReference type="CDD" id="cd01164">
    <property type="entry name" value="FruK_PfkB_like"/>
    <property type="match status" value="1"/>
</dbReference>
<organism evidence="10 11">
    <name type="scientific">Peribacillus deserti</name>
    <dbReference type="NCBI Taxonomy" id="673318"/>
    <lineage>
        <taxon>Bacteria</taxon>
        <taxon>Bacillati</taxon>
        <taxon>Bacillota</taxon>
        <taxon>Bacilli</taxon>
        <taxon>Bacillales</taxon>
        <taxon>Bacillaceae</taxon>
        <taxon>Peribacillus</taxon>
    </lineage>
</organism>
<reference evidence="10 11" key="1">
    <citation type="submission" date="2021-01" db="EMBL/GenBank/DDBJ databases">
        <title>Genomic Encyclopedia of Type Strains, Phase IV (KMG-IV): sequencing the most valuable type-strain genomes for metagenomic binning, comparative biology and taxonomic classification.</title>
        <authorList>
            <person name="Goeker M."/>
        </authorList>
    </citation>
    <scope>NUCLEOTIDE SEQUENCE [LARGE SCALE GENOMIC DNA]</scope>
    <source>
        <strain evidence="10 11">DSM 105482</strain>
    </source>
</reference>
<evidence type="ECO:0000256" key="5">
    <source>
        <dbReference type="ARBA" id="ARBA00022840"/>
    </source>
</evidence>
<dbReference type="InterPro" id="IPR022463">
    <property type="entry name" value="1-PFruKinase"/>
</dbReference>
<evidence type="ECO:0000256" key="3">
    <source>
        <dbReference type="ARBA" id="ARBA00022741"/>
    </source>
</evidence>
<dbReference type="RefSeq" id="WP_204547315.1">
    <property type="nucleotide sequence ID" value="NZ_JAFBFI010000026.1"/>
</dbReference>
<evidence type="ECO:0000256" key="2">
    <source>
        <dbReference type="ARBA" id="ARBA00022679"/>
    </source>
</evidence>
<dbReference type="PIRSF" id="PIRSF000535">
    <property type="entry name" value="1PFK/6PFK/LacC"/>
    <property type="match status" value="1"/>
</dbReference>
<keyword evidence="7" id="KW-0423">Lactose metabolism</keyword>
<comment type="function">
    <text evidence="8">Catalyzes the ATP-dependent phosphorylation of fructose-l-phosphate to fructose-l,6-bisphosphate.</text>
</comment>
<keyword evidence="5 7" id="KW-0067">ATP-binding</keyword>
<dbReference type="PANTHER" id="PTHR46566">
    <property type="entry name" value="1-PHOSPHOFRUCTOKINASE-RELATED"/>
    <property type="match status" value="1"/>
</dbReference>
<dbReference type="SUPFAM" id="SSF53613">
    <property type="entry name" value="Ribokinase-like"/>
    <property type="match status" value="1"/>
</dbReference>
<dbReference type="EC" id="2.7.1.144" evidence="7"/>
<dbReference type="InterPro" id="IPR002173">
    <property type="entry name" value="Carboh/pur_kinase_PfkB_CS"/>
</dbReference>
<dbReference type="PANTHER" id="PTHR46566:SF1">
    <property type="entry name" value="1-PHOSPHOFRUCTOKINASE"/>
    <property type="match status" value="1"/>
</dbReference>
<accession>A0ABS2QN64</accession>